<feature type="domain" description="Knr4/Smi1-like" evidence="1">
    <location>
        <begin position="32"/>
        <end position="167"/>
    </location>
</feature>
<accession>A0AAW9TH94</accession>
<dbReference type="KEGG" id="smer:DU99_09810"/>
<protein>
    <submittedName>
        <fullName evidence="2">Cell wall assembly protein</fullName>
    </submittedName>
</protein>
<dbReference type="SMART" id="SM00860">
    <property type="entry name" value="SMI1_KNR4"/>
    <property type="match status" value="1"/>
</dbReference>
<comment type="caution">
    <text evidence="2">The sequence shown here is derived from an EMBL/GenBank/DDBJ whole genome shotgun (WGS) entry which is preliminary data.</text>
</comment>
<dbReference type="InterPro" id="IPR037883">
    <property type="entry name" value="Knr4/Smi1-like_sf"/>
</dbReference>
<evidence type="ECO:0000259" key="1">
    <source>
        <dbReference type="SMART" id="SM00860"/>
    </source>
</evidence>
<dbReference type="PANTHER" id="PTHR47432:SF1">
    <property type="entry name" value="CELL WALL ASSEMBLY REGULATOR SMI1"/>
    <property type="match status" value="1"/>
</dbReference>
<sequence>MPNQLEPVLALKRIDTWVARHHPDRLPFVRPGADCGTIQRVEAKFGRRLPPDIRRLYAAHDGQPAGSPALYLNQRWLPLDLVLIAWEDLCLRYGGEVYPSRGDGRQFLGTMVWSPNWLPLFGSPRGDHYCIDLRPELTNGYGQIIWFLYDEADRPVVAQSIAELLSRIANGVSTGRWALDDGYDGLSD</sequence>
<dbReference type="SUPFAM" id="SSF160631">
    <property type="entry name" value="SMI1/KNR4-like"/>
    <property type="match status" value="1"/>
</dbReference>
<dbReference type="EMBL" id="WISR01000033">
    <property type="protein sequence ID" value="MQW31849.1"/>
    <property type="molecule type" value="Genomic_DNA"/>
</dbReference>
<dbReference type="PANTHER" id="PTHR47432">
    <property type="entry name" value="CELL WALL ASSEMBLY REGULATOR SMI1"/>
    <property type="match status" value="1"/>
</dbReference>
<dbReference type="Gene3D" id="3.40.1580.10">
    <property type="entry name" value="SMI1/KNR4-like"/>
    <property type="match status" value="1"/>
</dbReference>
<name>A0AAW9TH94_RHIML</name>
<evidence type="ECO:0000313" key="2">
    <source>
        <dbReference type="EMBL" id="MQW31849.1"/>
    </source>
</evidence>
<dbReference type="InterPro" id="IPR018958">
    <property type="entry name" value="Knr4/Smi1-like_dom"/>
</dbReference>
<dbReference type="RefSeq" id="WP_010969473.1">
    <property type="nucleotide sequence ID" value="NZ_BJNJ01000025.1"/>
</dbReference>
<dbReference type="Proteomes" id="UP000429484">
    <property type="component" value="Unassembled WGS sequence"/>
</dbReference>
<evidence type="ECO:0000313" key="3">
    <source>
        <dbReference type="Proteomes" id="UP000429484"/>
    </source>
</evidence>
<dbReference type="AlphaFoldDB" id="A0AAW9TH94"/>
<dbReference type="Pfam" id="PF09346">
    <property type="entry name" value="SMI1_KNR4"/>
    <property type="match status" value="1"/>
</dbReference>
<proteinExistence type="predicted"/>
<organism evidence="2 3">
    <name type="scientific">Rhizobium meliloti</name>
    <name type="common">Ensifer meliloti</name>
    <name type="synonym">Sinorhizobium meliloti</name>
    <dbReference type="NCBI Taxonomy" id="382"/>
    <lineage>
        <taxon>Bacteria</taxon>
        <taxon>Pseudomonadati</taxon>
        <taxon>Pseudomonadota</taxon>
        <taxon>Alphaproteobacteria</taxon>
        <taxon>Hyphomicrobiales</taxon>
        <taxon>Rhizobiaceae</taxon>
        <taxon>Sinorhizobium/Ensifer group</taxon>
        <taxon>Sinorhizobium</taxon>
    </lineage>
</organism>
<reference evidence="2 3" key="1">
    <citation type="journal article" date="2013" name="Genome Biol.">
        <title>Comparative genomics of the core and accessory genomes of 48 Sinorhizobium strains comprising five genospecies.</title>
        <authorList>
            <person name="Sugawara M."/>
            <person name="Epstein B."/>
            <person name="Badgley B.D."/>
            <person name="Unno T."/>
            <person name="Xu L."/>
            <person name="Reese J."/>
            <person name="Gyaneshwar P."/>
            <person name="Denny R."/>
            <person name="Mudge J."/>
            <person name="Bharti A.K."/>
            <person name="Farmer A.D."/>
            <person name="May G.D."/>
            <person name="Woodward J.E."/>
            <person name="Medigue C."/>
            <person name="Vallenet D."/>
            <person name="Lajus A."/>
            <person name="Rouy Z."/>
            <person name="Martinez-Vaz B."/>
            <person name="Tiffin P."/>
            <person name="Young N.D."/>
            <person name="Sadowsky M.J."/>
        </authorList>
    </citation>
    <scope>NUCLEOTIDE SEQUENCE [LARGE SCALE GENOMIC DNA]</scope>
    <source>
        <strain evidence="2 3">N6B1</strain>
    </source>
</reference>
<gene>
    <name evidence="2" type="ORF">GHK53_03005</name>
</gene>
<dbReference type="InterPro" id="IPR051873">
    <property type="entry name" value="KNR4/SMI1_regulator"/>
</dbReference>